<dbReference type="EMBL" id="BGPR01006217">
    <property type="protein sequence ID" value="GBN17048.1"/>
    <property type="molecule type" value="Genomic_DNA"/>
</dbReference>
<organism evidence="1 2">
    <name type="scientific">Araneus ventricosus</name>
    <name type="common">Orbweaver spider</name>
    <name type="synonym">Epeira ventricosa</name>
    <dbReference type="NCBI Taxonomy" id="182803"/>
    <lineage>
        <taxon>Eukaryota</taxon>
        <taxon>Metazoa</taxon>
        <taxon>Ecdysozoa</taxon>
        <taxon>Arthropoda</taxon>
        <taxon>Chelicerata</taxon>
        <taxon>Arachnida</taxon>
        <taxon>Araneae</taxon>
        <taxon>Araneomorphae</taxon>
        <taxon>Entelegynae</taxon>
        <taxon>Araneoidea</taxon>
        <taxon>Araneidae</taxon>
        <taxon>Araneus</taxon>
    </lineage>
</organism>
<proteinExistence type="predicted"/>
<dbReference type="OrthoDB" id="10025005at2759"/>
<evidence type="ECO:0000313" key="1">
    <source>
        <dbReference type="EMBL" id="GBN17048.1"/>
    </source>
</evidence>
<accession>A0A4Y2LQN7</accession>
<keyword evidence="2" id="KW-1185">Reference proteome</keyword>
<name>A0A4Y2LQN7_ARAVE</name>
<dbReference type="AlphaFoldDB" id="A0A4Y2LQN7"/>
<comment type="caution">
    <text evidence="1">The sequence shown here is derived from an EMBL/GenBank/DDBJ whole genome shotgun (WGS) entry which is preliminary data.</text>
</comment>
<dbReference type="Proteomes" id="UP000499080">
    <property type="component" value="Unassembled WGS sequence"/>
</dbReference>
<evidence type="ECO:0000313" key="2">
    <source>
        <dbReference type="Proteomes" id="UP000499080"/>
    </source>
</evidence>
<reference evidence="1 2" key="1">
    <citation type="journal article" date="2019" name="Sci. Rep.">
        <title>Orb-weaving spider Araneus ventricosus genome elucidates the spidroin gene catalogue.</title>
        <authorList>
            <person name="Kono N."/>
            <person name="Nakamura H."/>
            <person name="Ohtoshi R."/>
            <person name="Moran D.A.P."/>
            <person name="Shinohara A."/>
            <person name="Yoshida Y."/>
            <person name="Fujiwara M."/>
            <person name="Mori M."/>
            <person name="Tomita M."/>
            <person name="Arakawa K."/>
        </authorList>
    </citation>
    <scope>NUCLEOTIDE SEQUENCE [LARGE SCALE GENOMIC DNA]</scope>
</reference>
<protein>
    <submittedName>
        <fullName evidence="1">Potassium voltage-gated channel protein Shaw</fullName>
    </submittedName>
</protein>
<sequence length="171" mass="19263">MCVLARAGERKHHATLKEATDDNNYNFIKLNKLKVEPCCWMTYTVHRDTQSTLAILDNLDLDAEKPSDEELARKFGVEEQYLAGKMTCWQRIKPRIWLLFDEPASSIAAKEFESSHRREGQGVNASRFCNCKKGRGSQVPPGFKLPSKAPLCGNLANNFSPDLTPCDFLLG</sequence>
<gene>
    <name evidence="1" type="primary">Shaw_2</name>
    <name evidence="1" type="ORF">AVEN_168578_1</name>
</gene>